<evidence type="ECO:0000313" key="2">
    <source>
        <dbReference type="EMBL" id="OWZ18279.1"/>
    </source>
</evidence>
<accession>A0A225WMA6</accession>
<sequence length="160" mass="17429">MKRESSRTLNGLIEKNVMKYGETISAVVVSTQQEAVLEEMLKKVTDAWANTEFEVKPNKVAKDGFVLGSVEEVTAKLDDSIVTINTIMGSRFIGAIQEEVLAPSKNPRAVQSHLLKCFENLVKLDFGDVPGSVGMIAMYSSENEKVPLGKSLKAPGNVEV</sequence>
<keyword evidence="3" id="KW-1185">Reference proteome</keyword>
<organism evidence="2 3">
    <name type="scientific">Phytophthora megakarya</name>
    <dbReference type="NCBI Taxonomy" id="4795"/>
    <lineage>
        <taxon>Eukaryota</taxon>
        <taxon>Sar</taxon>
        <taxon>Stramenopiles</taxon>
        <taxon>Oomycota</taxon>
        <taxon>Peronosporomycetes</taxon>
        <taxon>Peronosporales</taxon>
        <taxon>Peronosporaceae</taxon>
        <taxon>Phytophthora</taxon>
    </lineage>
</organism>
<dbReference type="STRING" id="4795.A0A225WMA6"/>
<dbReference type="InterPro" id="IPR026983">
    <property type="entry name" value="DHC"/>
</dbReference>
<dbReference type="AlphaFoldDB" id="A0A225WMA6"/>
<feature type="domain" description="Dynein heavy chain linker" evidence="1">
    <location>
        <begin position="5"/>
        <end position="100"/>
    </location>
</feature>
<proteinExistence type="predicted"/>
<dbReference type="Proteomes" id="UP000198211">
    <property type="component" value="Unassembled WGS sequence"/>
</dbReference>
<dbReference type="OrthoDB" id="424310at2759"/>
<dbReference type="Pfam" id="PF08393">
    <property type="entry name" value="DHC_N2"/>
    <property type="match status" value="1"/>
</dbReference>
<dbReference type="GO" id="GO:0007018">
    <property type="term" value="P:microtubule-based movement"/>
    <property type="evidence" value="ECO:0007669"/>
    <property type="project" value="InterPro"/>
</dbReference>
<name>A0A225WMA6_9STRA</name>
<dbReference type="GO" id="GO:0030286">
    <property type="term" value="C:dynein complex"/>
    <property type="evidence" value="ECO:0007669"/>
    <property type="project" value="InterPro"/>
</dbReference>
<dbReference type="GO" id="GO:0051959">
    <property type="term" value="F:dynein light intermediate chain binding"/>
    <property type="evidence" value="ECO:0007669"/>
    <property type="project" value="InterPro"/>
</dbReference>
<dbReference type="GO" id="GO:0045505">
    <property type="term" value="F:dynein intermediate chain binding"/>
    <property type="evidence" value="ECO:0007669"/>
    <property type="project" value="InterPro"/>
</dbReference>
<dbReference type="EMBL" id="NBNE01000613">
    <property type="protein sequence ID" value="OWZ18279.1"/>
    <property type="molecule type" value="Genomic_DNA"/>
</dbReference>
<dbReference type="Gene3D" id="1.10.287.2620">
    <property type="match status" value="1"/>
</dbReference>
<evidence type="ECO:0000259" key="1">
    <source>
        <dbReference type="Pfam" id="PF08393"/>
    </source>
</evidence>
<reference evidence="3" key="1">
    <citation type="submission" date="2017-03" db="EMBL/GenBank/DDBJ databases">
        <title>Phytopthora megakarya and P. palmivora, two closely related causual agents of cacao black pod achieved similar genome size and gene model numbers by different mechanisms.</title>
        <authorList>
            <person name="Ali S."/>
            <person name="Shao J."/>
            <person name="Larry D.J."/>
            <person name="Kronmiller B."/>
            <person name="Shen D."/>
            <person name="Strem M.D."/>
            <person name="Melnick R.L."/>
            <person name="Guiltinan M.J."/>
            <person name="Tyler B.M."/>
            <person name="Meinhardt L.W."/>
            <person name="Bailey B.A."/>
        </authorList>
    </citation>
    <scope>NUCLEOTIDE SEQUENCE [LARGE SCALE GENOMIC DNA]</scope>
    <source>
        <strain evidence="3">zdho120</strain>
    </source>
</reference>
<protein>
    <submittedName>
        <fullName evidence="2">Dynein heavy chain</fullName>
    </submittedName>
</protein>
<gene>
    <name evidence="2" type="ORF">PHMEG_0007658</name>
</gene>
<comment type="caution">
    <text evidence="2">The sequence shown here is derived from an EMBL/GenBank/DDBJ whole genome shotgun (WGS) entry which is preliminary data.</text>
</comment>
<dbReference type="InterPro" id="IPR042228">
    <property type="entry name" value="Dynein_linker_3"/>
</dbReference>
<dbReference type="PANTHER" id="PTHR45703">
    <property type="entry name" value="DYNEIN HEAVY CHAIN"/>
    <property type="match status" value="1"/>
</dbReference>
<dbReference type="InterPro" id="IPR013602">
    <property type="entry name" value="Dynein_heavy_linker"/>
</dbReference>
<dbReference type="Gene3D" id="3.20.180.20">
    <property type="entry name" value="Dynein heavy chain, N-terminal domain 2"/>
    <property type="match status" value="1"/>
</dbReference>
<dbReference type="PANTHER" id="PTHR45703:SF36">
    <property type="entry name" value="DYNEIN HEAVY CHAIN, CYTOPLASMIC"/>
    <property type="match status" value="1"/>
</dbReference>
<evidence type="ECO:0000313" key="3">
    <source>
        <dbReference type="Proteomes" id="UP000198211"/>
    </source>
</evidence>